<feature type="transmembrane region" description="Helical" evidence="10">
    <location>
        <begin position="303"/>
        <end position="324"/>
    </location>
</feature>
<keyword evidence="13" id="KW-1185">Reference proteome</keyword>
<dbReference type="AlphaFoldDB" id="A0A5B7WPK6"/>
<dbReference type="InterPro" id="IPR050814">
    <property type="entry name" value="Myo-inositol_Transporter"/>
</dbReference>
<feature type="transmembrane region" description="Helical" evidence="10">
    <location>
        <begin position="366"/>
        <end position="393"/>
    </location>
</feature>
<evidence type="ECO:0000256" key="2">
    <source>
        <dbReference type="ARBA" id="ARBA00010992"/>
    </source>
</evidence>
<comment type="similarity">
    <text evidence="2 9">Belongs to the major facilitator superfamily. Sugar transporter (TC 2.A.1.1) family.</text>
</comment>
<dbReference type="PANTHER" id="PTHR48020:SF12">
    <property type="entry name" value="PROTON MYO-INOSITOL COTRANSPORTER"/>
    <property type="match status" value="1"/>
</dbReference>
<dbReference type="GO" id="GO:0005886">
    <property type="term" value="C:plasma membrane"/>
    <property type="evidence" value="ECO:0007669"/>
    <property type="project" value="UniProtKB-SubCell"/>
</dbReference>
<evidence type="ECO:0000256" key="4">
    <source>
        <dbReference type="ARBA" id="ARBA00022475"/>
    </source>
</evidence>
<dbReference type="PROSITE" id="PS50850">
    <property type="entry name" value="MFS"/>
    <property type="match status" value="1"/>
</dbReference>
<feature type="transmembrane region" description="Helical" evidence="10">
    <location>
        <begin position="435"/>
        <end position="455"/>
    </location>
</feature>
<feature type="transmembrane region" description="Helical" evidence="10">
    <location>
        <begin position="108"/>
        <end position="129"/>
    </location>
</feature>
<dbReference type="InterPro" id="IPR020846">
    <property type="entry name" value="MFS_dom"/>
</dbReference>
<reference evidence="12 13" key="1">
    <citation type="submission" date="2018-12" db="EMBL/GenBank/DDBJ databases">
        <title>Complete Genome Sequence of Glutamicibacter creatinolyticus strain LGCM259,isolated from an abscess of a 12-year-old mare in Italy.</title>
        <authorList>
            <person name="Santos R.G."/>
            <person name="Silva A.L."/>
            <person name="Seyffert N."/>
            <person name="Castro T.L.P."/>
            <person name="Attili A.R."/>
            <person name="Rifici C."/>
            <person name="Mazzullo G."/>
            <person name="Brenig B."/>
            <person name="Venanzi F."/>
            <person name="Azevedo V."/>
        </authorList>
    </citation>
    <scope>NUCLEOTIDE SEQUENCE [LARGE SCALE GENOMIC DNA]</scope>
    <source>
        <strain evidence="12 13">LGCM 259</strain>
    </source>
</reference>
<gene>
    <name evidence="12" type="ORF">GcLGCM259_0049</name>
</gene>
<comment type="subcellular location">
    <subcellularLocation>
        <location evidence="1">Cell membrane</location>
        <topology evidence="1">Multi-pass membrane protein</topology>
    </subcellularLocation>
</comment>
<name>A0A5B7WPK6_9MICC</name>
<evidence type="ECO:0000256" key="8">
    <source>
        <dbReference type="ARBA" id="ARBA00023136"/>
    </source>
</evidence>
<feature type="transmembrane region" description="Helical" evidence="10">
    <location>
        <begin position="405"/>
        <end position="429"/>
    </location>
</feature>
<feature type="transmembrane region" description="Helical" evidence="10">
    <location>
        <begin position="265"/>
        <end position="288"/>
    </location>
</feature>
<dbReference type="SUPFAM" id="SSF103473">
    <property type="entry name" value="MFS general substrate transporter"/>
    <property type="match status" value="1"/>
</dbReference>
<evidence type="ECO:0000256" key="5">
    <source>
        <dbReference type="ARBA" id="ARBA00022597"/>
    </source>
</evidence>
<dbReference type="GO" id="GO:0022857">
    <property type="term" value="F:transmembrane transporter activity"/>
    <property type="evidence" value="ECO:0007669"/>
    <property type="project" value="InterPro"/>
</dbReference>
<dbReference type="InterPro" id="IPR005829">
    <property type="entry name" value="Sugar_transporter_CS"/>
</dbReference>
<dbReference type="Proteomes" id="UP000307000">
    <property type="component" value="Chromosome"/>
</dbReference>
<evidence type="ECO:0000256" key="7">
    <source>
        <dbReference type="ARBA" id="ARBA00022989"/>
    </source>
</evidence>
<keyword evidence="4" id="KW-1003">Cell membrane</keyword>
<feature type="transmembrane region" description="Helical" evidence="10">
    <location>
        <begin position="50"/>
        <end position="71"/>
    </location>
</feature>
<evidence type="ECO:0000313" key="13">
    <source>
        <dbReference type="Proteomes" id="UP000307000"/>
    </source>
</evidence>
<evidence type="ECO:0000256" key="6">
    <source>
        <dbReference type="ARBA" id="ARBA00022692"/>
    </source>
</evidence>
<dbReference type="KEGG" id="gcr:GcLGCM259_0049"/>
<proteinExistence type="inferred from homology"/>
<evidence type="ECO:0000256" key="1">
    <source>
        <dbReference type="ARBA" id="ARBA00004651"/>
    </source>
</evidence>
<evidence type="ECO:0000256" key="9">
    <source>
        <dbReference type="RuleBase" id="RU003346"/>
    </source>
</evidence>
<dbReference type="PROSITE" id="PS00217">
    <property type="entry name" value="SUGAR_TRANSPORT_2"/>
    <property type="match status" value="1"/>
</dbReference>
<organism evidence="12 13">
    <name type="scientific">Glutamicibacter creatinolyticus</name>
    <dbReference type="NCBI Taxonomy" id="162496"/>
    <lineage>
        <taxon>Bacteria</taxon>
        <taxon>Bacillati</taxon>
        <taxon>Actinomycetota</taxon>
        <taxon>Actinomycetes</taxon>
        <taxon>Micrococcales</taxon>
        <taxon>Micrococcaceae</taxon>
        <taxon>Glutamicibacter</taxon>
    </lineage>
</organism>
<keyword evidence="7 10" id="KW-1133">Transmembrane helix</keyword>
<dbReference type="RefSeq" id="WP_138173163.1">
    <property type="nucleotide sequence ID" value="NZ_CP034412.1"/>
</dbReference>
<evidence type="ECO:0000313" key="12">
    <source>
        <dbReference type="EMBL" id="QCY45842.1"/>
    </source>
</evidence>
<dbReference type="PRINTS" id="PR00171">
    <property type="entry name" value="SUGRTRNSPORT"/>
</dbReference>
<sequence>MSSHTTDGKISARLIGIALGAALGGLLFGYDSSIVNGTVDAVQEQFGLNAVTIGFTVSCALIGAAIGAWVAGVVAERVGRVRTMIIAAVLLGASALGAGFCFGPVDLIIWRIVGGLGVGFASVIAPAYIAEISPAAHRGRLGSLQQMSIVVGIFIAFLVSALLVYVMGSADAVGWFGLEAWRWMYLSLLVPAVVYGVLAARLPESPRYLVERGRYVEAAQVLSRDVGMEPGAMTEQKIEEIRATVHLERHQTFSDLIGRFGFHPVVWIGILLSMFQQLVGINVIFYYSTTLWKSVGFAESDSFTISLITSVTNIVATIIAISLIDVLGRKLLLLLGSGIMTLSLGAMTLAFSQAVTVDGALSLPGAWGTIALISANLFVIGFGASWGPAVWVLLGEMFPNSIRTLALGVAAAAQWLTNFLVSTTFPSLAEAGLQLAYGIYASFALLSFLFVLFMVKETKGRKLEEMTL</sequence>
<keyword evidence="5" id="KW-0762">Sugar transport</keyword>
<feature type="transmembrane region" description="Helical" evidence="10">
    <location>
        <begin position="83"/>
        <end position="102"/>
    </location>
</feature>
<feature type="domain" description="Major facilitator superfamily (MFS) profile" evidence="11">
    <location>
        <begin position="17"/>
        <end position="459"/>
    </location>
</feature>
<keyword evidence="3 9" id="KW-0813">Transport</keyword>
<keyword evidence="8 10" id="KW-0472">Membrane</keyword>
<evidence type="ECO:0000256" key="3">
    <source>
        <dbReference type="ARBA" id="ARBA00022448"/>
    </source>
</evidence>
<dbReference type="FunFam" id="1.20.1250.20:FF:000122">
    <property type="entry name" value="D-xylose transporter XylE"/>
    <property type="match status" value="1"/>
</dbReference>
<accession>A0A5B7WPK6</accession>
<dbReference type="InterPro" id="IPR005828">
    <property type="entry name" value="MFS_sugar_transport-like"/>
</dbReference>
<evidence type="ECO:0000259" key="11">
    <source>
        <dbReference type="PROSITE" id="PS50850"/>
    </source>
</evidence>
<keyword evidence="6 10" id="KW-0812">Transmembrane</keyword>
<protein>
    <submittedName>
        <fullName evidence="12">Sugar porter (SP) family MFS transporter</fullName>
    </submittedName>
</protein>
<feature type="transmembrane region" description="Helical" evidence="10">
    <location>
        <begin position="12"/>
        <end position="30"/>
    </location>
</feature>
<feature type="transmembrane region" description="Helical" evidence="10">
    <location>
        <begin position="180"/>
        <end position="202"/>
    </location>
</feature>
<feature type="transmembrane region" description="Helical" evidence="10">
    <location>
        <begin position="331"/>
        <end position="354"/>
    </location>
</feature>
<dbReference type="Pfam" id="PF00083">
    <property type="entry name" value="Sugar_tr"/>
    <property type="match status" value="1"/>
</dbReference>
<dbReference type="InterPro" id="IPR036259">
    <property type="entry name" value="MFS_trans_sf"/>
</dbReference>
<feature type="transmembrane region" description="Helical" evidence="10">
    <location>
        <begin position="149"/>
        <end position="168"/>
    </location>
</feature>
<dbReference type="InterPro" id="IPR003663">
    <property type="entry name" value="Sugar/inositol_transpt"/>
</dbReference>
<dbReference type="NCBIfam" id="TIGR00879">
    <property type="entry name" value="SP"/>
    <property type="match status" value="1"/>
</dbReference>
<dbReference type="EMBL" id="CP034412">
    <property type="protein sequence ID" value="QCY45842.1"/>
    <property type="molecule type" value="Genomic_DNA"/>
</dbReference>
<dbReference type="PANTHER" id="PTHR48020">
    <property type="entry name" value="PROTON MYO-INOSITOL COTRANSPORTER"/>
    <property type="match status" value="1"/>
</dbReference>
<dbReference type="Gene3D" id="1.20.1250.20">
    <property type="entry name" value="MFS general substrate transporter like domains"/>
    <property type="match status" value="2"/>
</dbReference>
<evidence type="ECO:0000256" key="10">
    <source>
        <dbReference type="SAM" id="Phobius"/>
    </source>
</evidence>